<protein>
    <submittedName>
        <fullName evidence="2">Uncharacterized protein</fullName>
    </submittedName>
</protein>
<dbReference type="PROSITE" id="PS51257">
    <property type="entry name" value="PROKAR_LIPOPROTEIN"/>
    <property type="match status" value="1"/>
</dbReference>
<gene>
    <name evidence="2" type="ORF">DL546_003877</name>
</gene>
<dbReference type="AlphaFoldDB" id="A0A420Y357"/>
<evidence type="ECO:0000313" key="2">
    <source>
        <dbReference type="EMBL" id="RKU42315.1"/>
    </source>
</evidence>
<feature type="signal peptide" evidence="1">
    <location>
        <begin position="1"/>
        <end position="18"/>
    </location>
</feature>
<evidence type="ECO:0000256" key="1">
    <source>
        <dbReference type="SAM" id="SignalP"/>
    </source>
</evidence>
<dbReference type="OrthoDB" id="5212955at2759"/>
<dbReference type="Proteomes" id="UP000275385">
    <property type="component" value="Unassembled WGS sequence"/>
</dbReference>
<feature type="chain" id="PRO_5019546917" evidence="1">
    <location>
        <begin position="19"/>
        <end position="311"/>
    </location>
</feature>
<organism evidence="2 3">
    <name type="scientific">Coniochaeta pulveracea</name>
    <dbReference type="NCBI Taxonomy" id="177199"/>
    <lineage>
        <taxon>Eukaryota</taxon>
        <taxon>Fungi</taxon>
        <taxon>Dikarya</taxon>
        <taxon>Ascomycota</taxon>
        <taxon>Pezizomycotina</taxon>
        <taxon>Sordariomycetes</taxon>
        <taxon>Sordariomycetidae</taxon>
        <taxon>Coniochaetales</taxon>
        <taxon>Coniochaetaceae</taxon>
        <taxon>Coniochaeta</taxon>
    </lineage>
</organism>
<reference evidence="2 3" key="1">
    <citation type="submission" date="2018-08" db="EMBL/GenBank/DDBJ databases">
        <title>Draft genome of the lignicolous fungus Coniochaeta pulveracea.</title>
        <authorList>
            <person name="Borstlap C.J."/>
            <person name="De Witt R.N."/>
            <person name="Botha A."/>
            <person name="Volschenk H."/>
        </authorList>
    </citation>
    <scope>NUCLEOTIDE SEQUENCE [LARGE SCALE GENOMIC DNA]</scope>
    <source>
        <strain evidence="2 3">CAB683</strain>
    </source>
</reference>
<keyword evidence="1" id="KW-0732">Signal</keyword>
<name>A0A420Y357_9PEZI</name>
<comment type="caution">
    <text evidence="2">The sequence shown here is derived from an EMBL/GenBank/DDBJ whole genome shotgun (WGS) entry which is preliminary data.</text>
</comment>
<keyword evidence="3" id="KW-1185">Reference proteome</keyword>
<sequence>MRHFRRVVWSIIISTASCLPDFSCICEKQNLNACAKTYSCRLNSTLDLSAAEAPTWVTSTEESLFRNTINDAKNSLLRPQFFALGRMTWEAKLACSDDDGQLQWYPGVDQCQYGTRTNATGTNSTTERRMYHGWASLGFHPLGREPGTWLTQILGEIEDPDDSDKALLRATCANTGLYVSVSYINASEPYDPRFTSAGRWGVLYAGSHAYPVGSQGVPSYRTDNDLIENGVSLDCVGYDTTGTVCKQPSCTEPANLTHYQCPAGLNGFPVGSANCSRTYMVNSLAESSTTRSQAQLSLVTAGLLVSTFGLW</sequence>
<dbReference type="EMBL" id="QVQW01000058">
    <property type="protein sequence ID" value="RKU42315.1"/>
    <property type="molecule type" value="Genomic_DNA"/>
</dbReference>
<evidence type="ECO:0000313" key="3">
    <source>
        <dbReference type="Proteomes" id="UP000275385"/>
    </source>
</evidence>
<accession>A0A420Y357</accession>
<proteinExistence type="predicted"/>